<name>A0A146MHM4_LYGHE</name>
<dbReference type="AlphaFoldDB" id="A0A146MHM4"/>
<dbReference type="SUPFAM" id="SSF53474">
    <property type="entry name" value="alpha/beta-Hydrolases"/>
    <property type="match status" value="1"/>
</dbReference>
<sequence length="153" mass="16635">ATAAAAAGVTTGTDRTNLLHYAMSNYRFHTDVRMPSKTIVVPDYLSNAAFYQQVLHSDVNRVSLLPLFLYPLEVYTVDLRGHNLSCNLDLGDPNKYALTSGMDVALLQKCVVLHESKAIGVNFGAMVACHAALIAPESFTSLTLFVDDVAQLM</sequence>
<accession>A0A146MHM4</accession>
<dbReference type="EMBL" id="GDHC01000172">
    <property type="protein sequence ID" value="JAQ18457.1"/>
    <property type="molecule type" value="Transcribed_RNA"/>
</dbReference>
<reference evidence="1" key="1">
    <citation type="journal article" date="2016" name="Gigascience">
        <title>De novo construction of an expanded transcriptome assembly for the western tarnished plant bug, Lygus hesperus.</title>
        <authorList>
            <person name="Tassone E.E."/>
            <person name="Geib S.M."/>
            <person name="Hall B."/>
            <person name="Fabrick J.A."/>
            <person name="Brent C.S."/>
            <person name="Hull J.J."/>
        </authorList>
    </citation>
    <scope>NUCLEOTIDE SEQUENCE</scope>
</reference>
<evidence type="ECO:0000313" key="1">
    <source>
        <dbReference type="EMBL" id="JAQ18457.1"/>
    </source>
</evidence>
<dbReference type="Gene3D" id="3.40.50.1820">
    <property type="entry name" value="alpha/beta hydrolase"/>
    <property type="match status" value="1"/>
</dbReference>
<proteinExistence type="predicted"/>
<gene>
    <name evidence="1" type="ORF">g.97993</name>
</gene>
<protein>
    <submittedName>
        <fullName evidence="1">Uncharacterized protein</fullName>
    </submittedName>
</protein>
<organism evidence="1">
    <name type="scientific">Lygus hesperus</name>
    <name type="common">Western plant bug</name>
    <dbReference type="NCBI Taxonomy" id="30085"/>
    <lineage>
        <taxon>Eukaryota</taxon>
        <taxon>Metazoa</taxon>
        <taxon>Ecdysozoa</taxon>
        <taxon>Arthropoda</taxon>
        <taxon>Hexapoda</taxon>
        <taxon>Insecta</taxon>
        <taxon>Pterygota</taxon>
        <taxon>Neoptera</taxon>
        <taxon>Paraneoptera</taxon>
        <taxon>Hemiptera</taxon>
        <taxon>Heteroptera</taxon>
        <taxon>Panheteroptera</taxon>
        <taxon>Cimicomorpha</taxon>
        <taxon>Miridae</taxon>
        <taxon>Mirini</taxon>
        <taxon>Lygus</taxon>
    </lineage>
</organism>
<feature type="non-terminal residue" evidence="1">
    <location>
        <position position="1"/>
    </location>
</feature>
<dbReference type="InterPro" id="IPR029058">
    <property type="entry name" value="AB_hydrolase_fold"/>
</dbReference>